<name>A0A5R9KC28_9BACT</name>
<dbReference type="GO" id="GO:0000160">
    <property type="term" value="P:phosphorelay signal transduction system"/>
    <property type="evidence" value="ECO:0007669"/>
    <property type="project" value="InterPro"/>
</dbReference>
<reference evidence="3 4" key="1">
    <citation type="submission" date="2019-05" db="EMBL/GenBank/DDBJ databases">
        <authorList>
            <person name="Qu J.-H."/>
        </authorList>
    </citation>
    <scope>NUCLEOTIDE SEQUENCE [LARGE SCALE GENOMIC DNA]</scope>
    <source>
        <strain evidence="3 4">Z12</strain>
    </source>
</reference>
<feature type="domain" description="Response regulatory" evidence="2">
    <location>
        <begin position="6"/>
        <end position="137"/>
    </location>
</feature>
<dbReference type="InterPro" id="IPR011006">
    <property type="entry name" value="CheY-like_superfamily"/>
</dbReference>
<feature type="modified residue" description="4-aspartylphosphate" evidence="1">
    <location>
        <position position="65"/>
    </location>
</feature>
<dbReference type="Proteomes" id="UP000309788">
    <property type="component" value="Unassembled WGS sequence"/>
</dbReference>
<evidence type="ECO:0000259" key="2">
    <source>
        <dbReference type="PROSITE" id="PS50110"/>
    </source>
</evidence>
<dbReference type="InterPro" id="IPR052893">
    <property type="entry name" value="TCS_response_regulator"/>
</dbReference>
<evidence type="ECO:0000256" key="1">
    <source>
        <dbReference type="PROSITE-ProRule" id="PRU00169"/>
    </source>
</evidence>
<protein>
    <submittedName>
        <fullName evidence="3">Response regulator</fullName>
    </submittedName>
</protein>
<gene>
    <name evidence="3" type="ORF">FEM55_16780</name>
</gene>
<dbReference type="SMART" id="SM00448">
    <property type="entry name" value="REC"/>
    <property type="match status" value="1"/>
</dbReference>
<dbReference type="Pfam" id="PF00072">
    <property type="entry name" value="Response_reg"/>
    <property type="match status" value="1"/>
</dbReference>
<dbReference type="Gene3D" id="3.40.50.2300">
    <property type="match status" value="1"/>
</dbReference>
<comment type="caution">
    <text evidence="3">The sequence shown here is derived from an EMBL/GenBank/DDBJ whole genome shotgun (WGS) entry which is preliminary data.</text>
</comment>
<dbReference type="SUPFAM" id="SSF52172">
    <property type="entry name" value="CheY-like"/>
    <property type="match status" value="1"/>
</dbReference>
<dbReference type="AlphaFoldDB" id="A0A5R9KC28"/>
<dbReference type="OrthoDB" id="673187at2"/>
<evidence type="ECO:0000313" key="3">
    <source>
        <dbReference type="EMBL" id="TLU92376.1"/>
    </source>
</evidence>
<proteinExistence type="predicted"/>
<keyword evidence="1" id="KW-0597">Phosphoprotein</keyword>
<evidence type="ECO:0000313" key="4">
    <source>
        <dbReference type="Proteomes" id="UP000309788"/>
    </source>
</evidence>
<keyword evidence="4" id="KW-1185">Reference proteome</keyword>
<organism evidence="3 4">
    <name type="scientific">Dyadobacter sediminis</name>
    <dbReference type="NCBI Taxonomy" id="1493691"/>
    <lineage>
        <taxon>Bacteria</taxon>
        <taxon>Pseudomonadati</taxon>
        <taxon>Bacteroidota</taxon>
        <taxon>Cytophagia</taxon>
        <taxon>Cytophagales</taxon>
        <taxon>Spirosomataceae</taxon>
        <taxon>Dyadobacter</taxon>
    </lineage>
</organism>
<dbReference type="PANTHER" id="PTHR44520">
    <property type="entry name" value="RESPONSE REGULATOR RCP1-RELATED"/>
    <property type="match status" value="1"/>
</dbReference>
<sequence>MAMNAEIYIVDDCPDQHFLLYQIIKQLPESYSVKFFEDGKILHRHLGTLSMQGQHDKFPKLIILDLNMPGMSGLQLLKLIKKPALESHEQLRAIPVVVMSSDIREDRIIKCYQEGADAYIIKSMEFDKVKSTMQSICRFWLGREVQPAE</sequence>
<dbReference type="EMBL" id="VCEI01000025">
    <property type="protein sequence ID" value="TLU92376.1"/>
    <property type="molecule type" value="Genomic_DNA"/>
</dbReference>
<dbReference type="InterPro" id="IPR001789">
    <property type="entry name" value="Sig_transdc_resp-reg_receiver"/>
</dbReference>
<accession>A0A5R9KC28</accession>
<dbReference type="RefSeq" id="WP_138282484.1">
    <property type="nucleotide sequence ID" value="NZ_VCEI01000025.1"/>
</dbReference>
<dbReference type="PANTHER" id="PTHR44520:SF2">
    <property type="entry name" value="RESPONSE REGULATOR RCP1"/>
    <property type="match status" value="1"/>
</dbReference>
<dbReference type="PROSITE" id="PS50110">
    <property type="entry name" value="RESPONSE_REGULATORY"/>
    <property type="match status" value="1"/>
</dbReference>